<feature type="region of interest" description="Disordered" evidence="1">
    <location>
        <begin position="1"/>
        <end position="55"/>
    </location>
</feature>
<name>A0A2S9QP88_9MICO</name>
<reference evidence="5 6" key="1">
    <citation type="journal article" date="2017" name="New Microbes New Infect">
        <title>Genome sequence of 'Leucobacter massiliensis' sp. nov. isolated from human pharynx after travel to the 2014 Hajj.</title>
        <authorList>
            <person name="Leangapichart T."/>
            <person name="Gautret P."/>
            <person name="Nguyen T.T."/>
            <person name="Armstrong N."/>
            <person name="Rolain J.M."/>
        </authorList>
    </citation>
    <scope>NUCLEOTIDE SEQUENCE [LARGE SCALE GENOMIC DNA]</scope>
    <source>
        <strain evidence="5 6">122RC15</strain>
    </source>
</reference>
<comment type="caution">
    <text evidence="5">The sequence shown here is derived from an EMBL/GenBank/DDBJ whole genome shotgun (WGS) entry which is preliminary data.</text>
</comment>
<protein>
    <submittedName>
        <fullName evidence="5">Uncharacterized protein</fullName>
    </submittedName>
</protein>
<dbReference type="Proteomes" id="UP000238650">
    <property type="component" value="Unassembled WGS sequence"/>
</dbReference>
<dbReference type="InterPro" id="IPR013552">
    <property type="entry name" value="Thioester_dom"/>
</dbReference>
<dbReference type="AlphaFoldDB" id="A0A2S9QP88"/>
<dbReference type="InterPro" id="IPR046022">
    <property type="entry name" value="DUF5979"/>
</dbReference>
<gene>
    <name evidence="5" type="ORF">B4915_06045</name>
</gene>
<sequence length="499" mass="50547">MPGEPGRGPRIGPDTVLTMSGTAEGQNVTGFLPADSSVSDPSEAYPATPPPTHTEPENVFAGLITADEVGGEASIRLFCIDIRTSTYNGIGYVDGSWEESGMPNLGYVARILNDYYPNSGEPSSAPDDNVRAAAVQAALWYFTDNYVLSADSPVRPFTEEIVNTVRQQEPLPSPEPPALTVTPSETSGTLGTPGGPFTVNTDSPDGAELEVIGGTMFADAEATIPIPDGTTVPDGQLVWVLPDTEEPGSTVELVARGSATTPSGNVFLYDGYTPGMTDAQRLILAESVSLTSESSGLITFLAEDTGSLTVTKSFAGADAGAQDIVEIDVTCDNGSADMLIIPAGATEAASLTLEELPLGTSCEVTEPATGGSETVIVVPEGLGTVTIESALTELAVTNTVTREGDSDSDADSDATADADADAGAGAGGSGANADAGASGNAGTGGAPHPGWLPQTGAAPASWWAIGGAVALLAAGGTALLLRQRARRGPRLGSETPGTE</sequence>
<accession>A0A2S9QP88</accession>
<keyword evidence="6" id="KW-1185">Reference proteome</keyword>
<evidence type="ECO:0000259" key="4">
    <source>
        <dbReference type="Pfam" id="PF19407"/>
    </source>
</evidence>
<evidence type="ECO:0000313" key="5">
    <source>
        <dbReference type="EMBL" id="PRI11400.1"/>
    </source>
</evidence>
<proteinExistence type="predicted"/>
<feature type="domain" description="DUF5979" evidence="4">
    <location>
        <begin position="308"/>
        <end position="401"/>
    </location>
</feature>
<keyword evidence="2" id="KW-0472">Membrane</keyword>
<feature type="compositionally biased region" description="Polar residues" evidence="1">
    <location>
        <begin position="181"/>
        <end position="190"/>
    </location>
</feature>
<evidence type="ECO:0000256" key="1">
    <source>
        <dbReference type="SAM" id="MobiDB-lite"/>
    </source>
</evidence>
<evidence type="ECO:0000313" key="6">
    <source>
        <dbReference type="Proteomes" id="UP000238650"/>
    </source>
</evidence>
<feature type="compositionally biased region" description="Acidic residues" evidence="1">
    <location>
        <begin position="406"/>
        <end position="420"/>
    </location>
</feature>
<feature type="compositionally biased region" description="Polar residues" evidence="1">
    <location>
        <begin position="17"/>
        <end position="29"/>
    </location>
</feature>
<feature type="region of interest" description="Disordered" evidence="1">
    <location>
        <begin position="166"/>
        <end position="197"/>
    </location>
</feature>
<feature type="compositionally biased region" description="Low complexity" evidence="1">
    <location>
        <begin position="1"/>
        <end position="13"/>
    </location>
</feature>
<organism evidence="5 6">
    <name type="scientific">Leucobacter massiliensis</name>
    <dbReference type="NCBI Taxonomy" id="1686285"/>
    <lineage>
        <taxon>Bacteria</taxon>
        <taxon>Bacillati</taxon>
        <taxon>Actinomycetota</taxon>
        <taxon>Actinomycetes</taxon>
        <taxon>Micrococcales</taxon>
        <taxon>Microbacteriaceae</taxon>
        <taxon>Leucobacter</taxon>
    </lineage>
</organism>
<evidence type="ECO:0000256" key="2">
    <source>
        <dbReference type="SAM" id="Phobius"/>
    </source>
</evidence>
<dbReference type="NCBIfam" id="TIGR01167">
    <property type="entry name" value="LPXTG_anchor"/>
    <property type="match status" value="1"/>
</dbReference>
<dbReference type="EMBL" id="MWZD01000016">
    <property type="protein sequence ID" value="PRI11400.1"/>
    <property type="molecule type" value="Genomic_DNA"/>
</dbReference>
<evidence type="ECO:0000259" key="3">
    <source>
        <dbReference type="Pfam" id="PF08341"/>
    </source>
</evidence>
<feature type="domain" description="Thioester" evidence="3">
    <location>
        <begin position="77"/>
        <end position="164"/>
    </location>
</feature>
<feature type="transmembrane region" description="Helical" evidence="2">
    <location>
        <begin position="462"/>
        <end position="481"/>
    </location>
</feature>
<feature type="region of interest" description="Disordered" evidence="1">
    <location>
        <begin position="398"/>
        <end position="453"/>
    </location>
</feature>
<dbReference type="Pfam" id="PF08341">
    <property type="entry name" value="TED"/>
    <property type="match status" value="1"/>
</dbReference>
<dbReference type="Pfam" id="PF19407">
    <property type="entry name" value="DUF5979"/>
    <property type="match status" value="1"/>
</dbReference>
<keyword evidence="2" id="KW-0812">Transmembrane</keyword>
<keyword evidence="2" id="KW-1133">Transmembrane helix</keyword>